<dbReference type="RefSeq" id="WP_203907313.1">
    <property type="nucleotide sequence ID" value="NZ_BONY01000007.1"/>
</dbReference>
<name>A0A8J3VEK3_9ACTN</name>
<protein>
    <submittedName>
        <fullName evidence="1">Uncharacterized protein</fullName>
    </submittedName>
</protein>
<organism evidence="1 2">
    <name type="scientific">Rhizocola hellebori</name>
    <dbReference type="NCBI Taxonomy" id="1392758"/>
    <lineage>
        <taxon>Bacteria</taxon>
        <taxon>Bacillati</taxon>
        <taxon>Actinomycetota</taxon>
        <taxon>Actinomycetes</taxon>
        <taxon>Micromonosporales</taxon>
        <taxon>Micromonosporaceae</taxon>
        <taxon>Rhizocola</taxon>
    </lineage>
</organism>
<accession>A0A8J3VEK3</accession>
<evidence type="ECO:0000313" key="2">
    <source>
        <dbReference type="Proteomes" id="UP000612899"/>
    </source>
</evidence>
<keyword evidence="2" id="KW-1185">Reference proteome</keyword>
<reference evidence="1" key="1">
    <citation type="submission" date="2021-01" db="EMBL/GenBank/DDBJ databases">
        <title>Whole genome shotgun sequence of Rhizocola hellebori NBRC 109834.</title>
        <authorList>
            <person name="Komaki H."/>
            <person name="Tamura T."/>
        </authorList>
    </citation>
    <scope>NUCLEOTIDE SEQUENCE</scope>
    <source>
        <strain evidence="1">NBRC 109834</strain>
    </source>
</reference>
<dbReference type="AlphaFoldDB" id="A0A8J3VEK3"/>
<comment type="caution">
    <text evidence="1">The sequence shown here is derived from an EMBL/GenBank/DDBJ whole genome shotgun (WGS) entry which is preliminary data.</text>
</comment>
<proteinExistence type="predicted"/>
<gene>
    <name evidence="1" type="ORF">Rhe02_14690</name>
</gene>
<sequence length="89" mass="10375">MSEPRKQSMSASQRRRRARIAAHVSWANTPDRRKRTSAGTKAFCDRFEQQVDPQRVLPDAVRQQRATHARKAYMLALAEKSVQARRRKK</sequence>
<evidence type="ECO:0000313" key="1">
    <source>
        <dbReference type="EMBL" id="GIH03402.1"/>
    </source>
</evidence>
<dbReference type="EMBL" id="BONY01000007">
    <property type="protein sequence ID" value="GIH03402.1"/>
    <property type="molecule type" value="Genomic_DNA"/>
</dbReference>
<dbReference type="Proteomes" id="UP000612899">
    <property type="component" value="Unassembled WGS sequence"/>
</dbReference>